<evidence type="ECO:0000256" key="1">
    <source>
        <dbReference type="SAM" id="Phobius"/>
    </source>
</evidence>
<dbReference type="AlphaFoldDB" id="A0A2S1LIB9"/>
<dbReference type="InterPro" id="IPR011042">
    <property type="entry name" value="6-blade_b-propeller_TolB-like"/>
</dbReference>
<sequence length="311" mass="34455">MKKSTIFIKQRVQQILISICMTAMFSWSGYAQQSEIKFPLKVGVKPESITKGFNDNYYVTLMNGAEIGDGEILEISKNGVKVFAKGFDEPKGIVFLEGHLYLSDLTRIWKVDSTGHANVFVKKEDFPEAVLYLNDVAVDAESKGIYVADMGAVKYMRDANKVLWPLDSEQAKLIPQLGRIYHVDLDGHISITQDTSPLMLNPNGVGVDNKGNIMVGAFFLGNFLVKREGKLTPLKGQFRGADGVEQDSKGNYYVSSWTAGTVWKIDGKTEKATVLIEGLKSAADFYLEEDKGRLLVPDMLAGMIYAVSIEK</sequence>
<keyword evidence="1" id="KW-0812">Transmembrane</keyword>
<dbReference type="Pfam" id="PF08450">
    <property type="entry name" value="SGL"/>
    <property type="match status" value="1"/>
</dbReference>
<keyword evidence="1" id="KW-0472">Membrane</keyword>
<dbReference type="EMBL" id="CP020918">
    <property type="protein sequence ID" value="AWG23226.1"/>
    <property type="molecule type" value="Genomic_DNA"/>
</dbReference>
<dbReference type="SUPFAM" id="SSF101898">
    <property type="entry name" value="NHL repeat"/>
    <property type="match status" value="1"/>
</dbReference>
<keyword evidence="1" id="KW-1133">Transmembrane helix</keyword>
<feature type="transmembrane region" description="Helical" evidence="1">
    <location>
        <begin position="12"/>
        <end position="30"/>
    </location>
</feature>
<gene>
    <name evidence="3" type="ORF">FFWV33_17680</name>
</gene>
<dbReference type="Proteomes" id="UP000244527">
    <property type="component" value="Chromosome"/>
</dbReference>
<dbReference type="KEGG" id="ffa:FFWV33_17680"/>
<evidence type="ECO:0000313" key="3">
    <source>
        <dbReference type="EMBL" id="AWG23226.1"/>
    </source>
</evidence>
<keyword evidence="4" id="KW-1185">Reference proteome</keyword>
<evidence type="ECO:0000259" key="2">
    <source>
        <dbReference type="Pfam" id="PF08450"/>
    </source>
</evidence>
<dbReference type="RefSeq" id="WP_211316277.1">
    <property type="nucleotide sequence ID" value="NZ_CP020918.1"/>
</dbReference>
<dbReference type="Gene3D" id="2.120.10.30">
    <property type="entry name" value="TolB, C-terminal domain"/>
    <property type="match status" value="1"/>
</dbReference>
<protein>
    <submittedName>
        <fullName evidence="3">Gluconolaconase</fullName>
    </submittedName>
</protein>
<evidence type="ECO:0000313" key="4">
    <source>
        <dbReference type="Proteomes" id="UP000244527"/>
    </source>
</evidence>
<feature type="domain" description="SMP-30/Gluconolactonase/LRE-like region" evidence="2">
    <location>
        <begin position="82"/>
        <end position="269"/>
    </location>
</feature>
<reference evidence="3 4" key="1">
    <citation type="submission" date="2017-04" db="EMBL/GenBank/DDBJ databases">
        <title>Compelte genome sequence of WV33.</title>
        <authorList>
            <person name="Lee P.C."/>
        </authorList>
    </citation>
    <scope>NUCLEOTIDE SEQUENCE [LARGE SCALE GENOMIC DNA]</scope>
    <source>
        <strain evidence="3 4">WV33</strain>
    </source>
</reference>
<accession>A0A2S1LIB9</accession>
<proteinExistence type="predicted"/>
<name>A0A2S1LIB9_9FLAO</name>
<organism evidence="3 4">
    <name type="scientific">Flavobacterium faecale</name>
    <dbReference type="NCBI Taxonomy" id="1355330"/>
    <lineage>
        <taxon>Bacteria</taxon>
        <taxon>Pseudomonadati</taxon>
        <taxon>Bacteroidota</taxon>
        <taxon>Flavobacteriia</taxon>
        <taxon>Flavobacteriales</taxon>
        <taxon>Flavobacteriaceae</taxon>
        <taxon>Flavobacterium</taxon>
    </lineage>
</organism>
<dbReference type="InterPro" id="IPR013658">
    <property type="entry name" value="SGL"/>
</dbReference>